<dbReference type="KEGG" id="glz:GLAREA_06357"/>
<keyword evidence="3" id="KW-1185">Reference proteome</keyword>
<dbReference type="EMBL" id="KE145358">
    <property type="protein sequence ID" value="EPE33345.1"/>
    <property type="molecule type" value="Genomic_DNA"/>
</dbReference>
<evidence type="ECO:0000313" key="2">
    <source>
        <dbReference type="EMBL" id="EPE33345.1"/>
    </source>
</evidence>
<reference evidence="2 3" key="1">
    <citation type="journal article" date="2013" name="BMC Genomics">
        <title>Genomics-driven discovery of the pneumocandin biosynthetic gene cluster in the fungus Glarea lozoyensis.</title>
        <authorList>
            <person name="Chen L."/>
            <person name="Yue Q."/>
            <person name="Zhang X."/>
            <person name="Xiang M."/>
            <person name="Wang C."/>
            <person name="Li S."/>
            <person name="Che Y."/>
            <person name="Ortiz-Lopez F.J."/>
            <person name="Bills G.F."/>
            <person name="Liu X."/>
            <person name="An Z."/>
        </authorList>
    </citation>
    <scope>NUCLEOTIDE SEQUENCE [LARGE SCALE GENOMIC DNA]</scope>
    <source>
        <strain evidence="3">ATCC 20868 / MF5171</strain>
    </source>
</reference>
<dbReference type="AlphaFoldDB" id="S3D6I2"/>
<feature type="region of interest" description="Disordered" evidence="1">
    <location>
        <begin position="1"/>
        <end position="63"/>
    </location>
</feature>
<feature type="compositionally biased region" description="Basic and acidic residues" evidence="1">
    <location>
        <begin position="1"/>
        <end position="11"/>
    </location>
</feature>
<evidence type="ECO:0000313" key="3">
    <source>
        <dbReference type="Proteomes" id="UP000016922"/>
    </source>
</evidence>
<organism evidence="2 3">
    <name type="scientific">Glarea lozoyensis (strain ATCC 20868 / MF5171)</name>
    <dbReference type="NCBI Taxonomy" id="1116229"/>
    <lineage>
        <taxon>Eukaryota</taxon>
        <taxon>Fungi</taxon>
        <taxon>Dikarya</taxon>
        <taxon>Ascomycota</taxon>
        <taxon>Pezizomycotina</taxon>
        <taxon>Leotiomycetes</taxon>
        <taxon>Helotiales</taxon>
        <taxon>Helotiaceae</taxon>
        <taxon>Glarea</taxon>
    </lineage>
</organism>
<evidence type="ECO:0000256" key="1">
    <source>
        <dbReference type="SAM" id="MobiDB-lite"/>
    </source>
</evidence>
<dbReference type="GeneID" id="19465411"/>
<dbReference type="Proteomes" id="UP000016922">
    <property type="component" value="Unassembled WGS sequence"/>
</dbReference>
<dbReference type="HOGENOM" id="CLU_834329_0_0_1"/>
<sequence>MVKLNLRDLIRKPAMAAAKQPPDPPSQQPSTMKDRIDSSPRKSPTHQYQHMAPSPQPESINQYPCIDPSLQQHSVPQYRYPNSTPQQEPIRQYQHAPFCCTNLTNFMRSNVDAEGHDLIDHFVGIMKHNPNGFFAHDSHWCPTISVNDITSVITGPTAFKNLISLERCFVDMNFQQPTLQNIQHSRPTDKFFVPTWGTTYCNSGAYLEVDLQNGNWTSVDVIRQALSPYYNDERQIYEQYSCSAHPGMMYRVWLWEISTAKVSEVQISMAGGGRTVFPAGYRFPYGSTEEEILMAHRFGITVELWRRWRDGNRGNGHGKGKAKSVYSSGYKQW</sequence>
<feature type="region of interest" description="Disordered" evidence="1">
    <location>
        <begin position="314"/>
        <end position="333"/>
    </location>
</feature>
<dbReference type="RefSeq" id="XP_008079962.1">
    <property type="nucleotide sequence ID" value="XM_008081771.1"/>
</dbReference>
<gene>
    <name evidence="2" type="ORF">GLAREA_06357</name>
</gene>
<name>S3D6I2_GLAL2</name>
<proteinExistence type="predicted"/>
<protein>
    <submittedName>
        <fullName evidence="2">Uncharacterized protein</fullName>
    </submittedName>
</protein>
<accession>S3D6I2</accession>